<proteinExistence type="predicted"/>
<evidence type="ECO:0000313" key="13">
    <source>
        <dbReference type="Proteomes" id="UP001153365"/>
    </source>
</evidence>
<dbReference type="InterPro" id="IPR057307">
    <property type="entry name" value="PEP5_VPS11_N"/>
</dbReference>
<keyword evidence="5" id="KW-0862">Zinc</keyword>
<keyword evidence="6" id="KW-0653">Protein transport</keyword>
<evidence type="ECO:0000256" key="9">
    <source>
        <dbReference type="SAM" id="Coils"/>
    </source>
</evidence>
<dbReference type="InterPro" id="IPR036322">
    <property type="entry name" value="WD40_repeat_dom_sf"/>
</dbReference>
<evidence type="ECO:0000256" key="1">
    <source>
        <dbReference type="ARBA" id="ARBA00004184"/>
    </source>
</evidence>
<evidence type="ECO:0000313" key="12">
    <source>
        <dbReference type="EMBL" id="CAH7676498.1"/>
    </source>
</evidence>
<keyword evidence="9" id="KW-0175">Coiled coil</keyword>
<evidence type="ECO:0000256" key="4">
    <source>
        <dbReference type="ARBA" id="ARBA00022771"/>
    </source>
</evidence>
<dbReference type="GO" id="GO:0030674">
    <property type="term" value="F:protein-macromolecule adaptor activity"/>
    <property type="evidence" value="ECO:0007669"/>
    <property type="project" value="TreeGrafter"/>
</dbReference>
<dbReference type="Pfam" id="PF23341">
    <property type="entry name" value="PEP5_VPS11_N"/>
    <property type="match status" value="1"/>
</dbReference>
<dbReference type="PANTHER" id="PTHR23323">
    <property type="entry name" value="VACUOLAR PROTEIN SORTING-ASSOCIATED PROTEIN"/>
    <property type="match status" value="1"/>
</dbReference>
<organism evidence="12 13">
    <name type="scientific">Phakopsora pachyrhizi</name>
    <name type="common">Asian soybean rust disease fungus</name>
    <dbReference type="NCBI Taxonomy" id="170000"/>
    <lineage>
        <taxon>Eukaryota</taxon>
        <taxon>Fungi</taxon>
        <taxon>Dikarya</taxon>
        <taxon>Basidiomycota</taxon>
        <taxon>Pucciniomycotina</taxon>
        <taxon>Pucciniomycetes</taxon>
        <taxon>Pucciniales</taxon>
        <taxon>Phakopsoraceae</taxon>
        <taxon>Phakopsora</taxon>
    </lineage>
</organism>
<protein>
    <submittedName>
        <fullName evidence="12">Vacuolar protein sorting 11</fullName>
    </submittedName>
</protein>
<evidence type="ECO:0000256" key="6">
    <source>
        <dbReference type="ARBA" id="ARBA00022927"/>
    </source>
</evidence>
<evidence type="ECO:0000256" key="8">
    <source>
        <dbReference type="PROSITE-ProRule" id="PRU01006"/>
    </source>
</evidence>
<evidence type="ECO:0000256" key="10">
    <source>
        <dbReference type="SAM" id="MobiDB-lite"/>
    </source>
</evidence>
<dbReference type="GO" id="GO:0007032">
    <property type="term" value="P:endosome organization"/>
    <property type="evidence" value="ECO:0007669"/>
    <property type="project" value="TreeGrafter"/>
</dbReference>
<dbReference type="GO" id="GO:0008270">
    <property type="term" value="F:zinc ion binding"/>
    <property type="evidence" value="ECO:0007669"/>
    <property type="project" value="UniProtKB-KW"/>
</dbReference>
<feature type="domain" description="PEP5/VPS11 N-terminal" evidence="11">
    <location>
        <begin position="33"/>
        <end position="432"/>
    </location>
</feature>
<dbReference type="EMBL" id="CALTRL010002707">
    <property type="protein sequence ID" value="CAH7676498.1"/>
    <property type="molecule type" value="Genomic_DNA"/>
</dbReference>
<keyword evidence="2" id="KW-0813">Transport</keyword>
<dbReference type="GO" id="GO:0005768">
    <property type="term" value="C:endosome"/>
    <property type="evidence" value="ECO:0007669"/>
    <property type="project" value="TreeGrafter"/>
</dbReference>
<dbReference type="GO" id="GO:0006904">
    <property type="term" value="P:vesicle docking involved in exocytosis"/>
    <property type="evidence" value="ECO:0007669"/>
    <property type="project" value="TreeGrafter"/>
</dbReference>
<evidence type="ECO:0000259" key="11">
    <source>
        <dbReference type="Pfam" id="PF23341"/>
    </source>
</evidence>
<dbReference type="PANTHER" id="PTHR23323:SF24">
    <property type="entry name" value="VACUOLAR PROTEIN SORTING-ASSOCIATED PROTEIN 11 HOMOLOG"/>
    <property type="match status" value="1"/>
</dbReference>
<gene>
    <name evidence="12" type="ORF">PPACK8108_LOCUS11634</name>
</gene>
<name>A0AAV0B3D7_PHAPC</name>
<feature type="coiled-coil region" evidence="9">
    <location>
        <begin position="1025"/>
        <end position="1052"/>
    </location>
</feature>
<feature type="region of interest" description="Disordered" evidence="10">
    <location>
        <begin position="703"/>
        <end position="726"/>
    </location>
</feature>
<accession>A0AAV0B3D7</accession>
<feature type="compositionally biased region" description="Acidic residues" evidence="10">
    <location>
        <begin position="1122"/>
        <end position="1133"/>
    </location>
</feature>
<feature type="compositionally biased region" description="Polar residues" evidence="10">
    <location>
        <begin position="1101"/>
        <end position="1119"/>
    </location>
</feature>
<evidence type="ECO:0000256" key="2">
    <source>
        <dbReference type="ARBA" id="ARBA00022448"/>
    </source>
</evidence>
<keyword evidence="13" id="KW-1185">Reference proteome</keyword>
<dbReference type="AlphaFoldDB" id="A0AAV0B3D7"/>
<dbReference type="GO" id="GO:0006886">
    <property type="term" value="P:intracellular protein transport"/>
    <property type="evidence" value="ECO:0007669"/>
    <property type="project" value="UniProtKB-UniRule"/>
</dbReference>
<keyword evidence="7" id="KW-0472">Membrane</keyword>
<comment type="caution">
    <text evidence="12">The sequence shown here is derived from an EMBL/GenBank/DDBJ whole genome shotgun (WGS) entry which is preliminary data.</text>
</comment>
<dbReference type="Pfam" id="PF23356">
    <property type="entry name" value="TPR_PEP5_VPS11"/>
    <property type="match status" value="2"/>
</dbReference>
<dbReference type="GO" id="GO:0048284">
    <property type="term" value="P:organelle fusion"/>
    <property type="evidence" value="ECO:0007669"/>
    <property type="project" value="TreeGrafter"/>
</dbReference>
<feature type="repeat" description="CHCR" evidence="8">
    <location>
        <begin position="517"/>
        <end position="673"/>
    </location>
</feature>
<dbReference type="SUPFAM" id="SSF50978">
    <property type="entry name" value="WD40 repeat-like"/>
    <property type="match status" value="1"/>
</dbReference>
<dbReference type="PROSITE" id="PS50236">
    <property type="entry name" value="CHCR"/>
    <property type="match status" value="1"/>
</dbReference>
<dbReference type="CDD" id="cd16688">
    <property type="entry name" value="RING-H2_Vps11"/>
    <property type="match status" value="1"/>
</dbReference>
<keyword evidence="4" id="KW-0863">Zinc-finger</keyword>
<feature type="region of interest" description="Disordered" evidence="10">
    <location>
        <begin position="1101"/>
        <end position="1133"/>
    </location>
</feature>
<evidence type="ECO:0000256" key="3">
    <source>
        <dbReference type="ARBA" id="ARBA00022723"/>
    </source>
</evidence>
<dbReference type="GO" id="GO:0007033">
    <property type="term" value="P:vacuole organization"/>
    <property type="evidence" value="ECO:0007669"/>
    <property type="project" value="TreeGrafter"/>
</dbReference>
<evidence type="ECO:0000256" key="5">
    <source>
        <dbReference type="ARBA" id="ARBA00022833"/>
    </source>
</evidence>
<evidence type="ECO:0000256" key="7">
    <source>
        <dbReference type="ARBA" id="ARBA00023136"/>
    </source>
</evidence>
<dbReference type="InterPro" id="IPR057308">
    <property type="entry name" value="CHCR_PEP5_VPS11"/>
</dbReference>
<keyword evidence="3" id="KW-0479">Metal-binding</keyword>
<comment type="subcellular location">
    <subcellularLocation>
        <location evidence="1">Endomembrane system</location>
        <topology evidence="1">Peripheral membrane protein</topology>
    </subcellularLocation>
</comment>
<dbReference type="GO" id="GO:0030897">
    <property type="term" value="C:HOPS complex"/>
    <property type="evidence" value="ECO:0007669"/>
    <property type="project" value="TreeGrafter"/>
</dbReference>
<dbReference type="InterPro" id="IPR000547">
    <property type="entry name" value="Clathrin_H-chain/VPS_repeat"/>
</dbReference>
<dbReference type="Proteomes" id="UP001153365">
    <property type="component" value="Unassembled WGS sequence"/>
</dbReference>
<dbReference type="FunFam" id="1.25.40.10:FF:000903">
    <property type="entry name" value="E3 ubiquitin-protein ligase PEP5"/>
    <property type="match status" value="1"/>
</dbReference>
<reference evidence="12" key="1">
    <citation type="submission" date="2022-06" db="EMBL/GenBank/DDBJ databases">
        <authorList>
            <consortium name="SYNGENTA / RWTH Aachen University"/>
        </authorList>
    </citation>
    <scope>NUCLEOTIDE SEQUENCE</scope>
</reference>
<sequence>MAEKVLPKGLRRKVEKAQRVWEEILGGFSVGQWRQLNFFESYPVHCQDGSDPVTVDRSSDGLTGDSTSSILDISSGFGSTILGRSNGLIELSDRSFRPIRSWSAYPNGRCTFVRSTSIRSILVSIGEEPGSSFGVLKVWNLRRFEDDGAKSSPQLIGYSKIQVSSRPYPVTALALTPSLSYLSIGLADGTVILYRQLDQALISTTSLINQPNTRSIPILPKPKIILNSPEPITGLGFKIPRAPRAINPSDATSNYHQHQADESKVNRTSSRGTFLYIVTTSKVLCFLASSNSINSSFSDPLILDDIGASVGCSKVIDNDQLVLGDQEALYFYGPEGRGACLAYQSKKIRLEGWSNYLFMICSTSPSTAAVPKNSTASQLRSTSSSTELIIFDIQHRFIAYSNTFKTSISHVWSEWDEFFILTGSGKIIRLVEKSFSDKLKILYEKDLYILAINLAKSLIDDNNTANNNINENSLLTKTPSRRNTETTIDSYDLSKIFQTYGDYLYEKSDFEGSVQQYVQTIGILQPSFVIRKFLDAQRISNLTFYLQELHSRGVANSDHTTLLLNCYTKLKDHDRLDDFIKTNNQRISKNNNQLPFDLETAIKVCRQAGYFEHALYLAKQYNQDQDYLRIQIEDRSEWLDALNYMRALGRDGAESNLLKYGKPLLANLPEDTTDLMIDVCCKPRWSPSINILSTDLLEDKNNSKSIKDNHHSHSTSKKYQSEVDSSLEKKDQLPQLRQFFAFFIDEPRCFIRFLETVAEKRWNERMTDEMIEEDIEQDSLPGSWLRITDSATRTTREDSISKTSNQPSRLDLEDERIEDVEDREAVWGTLLELYLQSSIEGGENINSERTGSKMEKKALSLLRWGGKNSKMRYEPTQALIVCLMNDFVPGIILLYEKLGMIEEMIRFWIDRKYDDDSREEFQVCKENVLKILDQYGSDRPELYPIVLRFLASNDISSDQKDEIGEGNRGGVGVGDLERVLNEIESRKMMSTIEVIETLSKDGSLTCIGTIKNYLIKQVIDQQNHIQSDQRLIESYKSQSKKKENEVESIKKTVKVFQLNKCCGCLNPLELPVVHFMCQHSFHQRCLGDQDHCLKCGNRSTRSDQTTLNLPKTTNRASRFNSEEEVEEEDEEEVGVGLGKEEVLKEFIEKMKKVKVYSNSNRANFRGNSHHHRGKSSEEILRNDEHQMFLDEVREADDPFGHIVGAYSKGLL</sequence>